<dbReference type="AlphaFoldDB" id="A0A1I7EJE3"/>
<dbReference type="EMBL" id="FPBH01000024">
    <property type="protein sequence ID" value="SFU24060.1"/>
    <property type="molecule type" value="Genomic_DNA"/>
</dbReference>
<evidence type="ECO:0000313" key="1">
    <source>
        <dbReference type="EMBL" id="SFU24060.1"/>
    </source>
</evidence>
<gene>
    <name evidence="1" type="ORF">SAMN05192563_1024130</name>
</gene>
<accession>A0A1I7EJE3</accession>
<proteinExistence type="predicted"/>
<name>A0A1I7EJE3_9BURK</name>
<protein>
    <submittedName>
        <fullName evidence="1">Uncharacterized protein</fullName>
    </submittedName>
</protein>
<dbReference type="Proteomes" id="UP000198844">
    <property type="component" value="Unassembled WGS sequence"/>
</dbReference>
<organism evidence="1 2">
    <name type="scientific">Paraburkholderia aspalathi</name>
    <dbReference type="NCBI Taxonomy" id="1324617"/>
    <lineage>
        <taxon>Bacteria</taxon>
        <taxon>Pseudomonadati</taxon>
        <taxon>Pseudomonadota</taxon>
        <taxon>Betaproteobacteria</taxon>
        <taxon>Burkholderiales</taxon>
        <taxon>Burkholderiaceae</taxon>
        <taxon>Paraburkholderia</taxon>
    </lineage>
</organism>
<evidence type="ECO:0000313" key="2">
    <source>
        <dbReference type="Proteomes" id="UP000198844"/>
    </source>
</evidence>
<sequence length="69" mass="7676">MKKLLSHHEIAMLFVLFSAPGQVALADPDVATLQQEHLVEVVSTTSENAEFRLTLEGTEMLRRLGPARM</sequence>
<dbReference type="RefSeq" id="WP_093642413.1">
    <property type="nucleotide sequence ID" value="NZ_FPBH01000024.1"/>
</dbReference>
<reference evidence="1 2" key="1">
    <citation type="submission" date="2016-10" db="EMBL/GenBank/DDBJ databases">
        <authorList>
            <person name="de Groot N.N."/>
        </authorList>
    </citation>
    <scope>NUCLEOTIDE SEQUENCE [LARGE SCALE GENOMIC DNA]</scope>
    <source>
        <strain evidence="1 2">LMG 27731</strain>
    </source>
</reference>
<dbReference type="OrthoDB" id="9103871at2"/>